<feature type="compositionally biased region" description="Basic residues" evidence="1">
    <location>
        <begin position="1"/>
        <end position="12"/>
    </location>
</feature>
<name>A0AAD8RBV4_LOLMU</name>
<accession>A0AAD8RBV4</accession>
<protein>
    <recommendedName>
        <fullName evidence="4">Protein phosphatase inhibitor 2</fullName>
    </recommendedName>
</protein>
<feature type="region of interest" description="Disordered" evidence="1">
    <location>
        <begin position="117"/>
        <end position="143"/>
    </location>
</feature>
<keyword evidence="3" id="KW-1185">Reference proteome</keyword>
<dbReference type="Pfam" id="PF04979">
    <property type="entry name" value="IPP-2"/>
    <property type="match status" value="1"/>
</dbReference>
<evidence type="ECO:0008006" key="4">
    <source>
        <dbReference type="Google" id="ProtNLM"/>
    </source>
</evidence>
<evidence type="ECO:0000256" key="1">
    <source>
        <dbReference type="SAM" id="MobiDB-lite"/>
    </source>
</evidence>
<dbReference type="EMBL" id="JAUUTY010000006">
    <property type="protein sequence ID" value="KAK1617986.1"/>
    <property type="molecule type" value="Genomic_DNA"/>
</dbReference>
<comment type="caution">
    <text evidence="2">The sequence shown here is derived from an EMBL/GenBank/DDBJ whole genome shotgun (WGS) entry which is preliminary data.</text>
</comment>
<dbReference type="GO" id="GO:0009966">
    <property type="term" value="P:regulation of signal transduction"/>
    <property type="evidence" value="ECO:0007669"/>
    <property type="project" value="InterPro"/>
</dbReference>
<sequence>MKASQSRKARGRVKWDEENLNDIESTKPEREKITEPKTPYHPIIDEDEERCIEESVDKSSRADAITSALMEAVSSGKFSARDNWESCGNEEEAVNQDKDFEEHRKAHYDEYRKVKEHLQKGTLSGETDEDVNSKMPINKPSTC</sequence>
<dbReference type="PANTHER" id="PTHR12398:SF24">
    <property type="entry name" value="OS02G0602300 PROTEIN"/>
    <property type="match status" value="1"/>
</dbReference>
<feature type="compositionally biased region" description="Basic and acidic residues" evidence="1">
    <location>
        <begin position="24"/>
        <end position="35"/>
    </location>
</feature>
<dbReference type="GO" id="GO:0004864">
    <property type="term" value="F:protein phosphatase inhibitor activity"/>
    <property type="evidence" value="ECO:0007669"/>
    <property type="project" value="InterPro"/>
</dbReference>
<gene>
    <name evidence="2" type="ORF">QYE76_023503</name>
</gene>
<reference evidence="2" key="1">
    <citation type="submission" date="2023-07" db="EMBL/GenBank/DDBJ databases">
        <title>A chromosome-level genome assembly of Lolium multiflorum.</title>
        <authorList>
            <person name="Chen Y."/>
            <person name="Copetti D."/>
            <person name="Kolliker R."/>
            <person name="Studer B."/>
        </authorList>
    </citation>
    <scope>NUCLEOTIDE SEQUENCE</scope>
    <source>
        <strain evidence="2">02402/16</strain>
        <tissue evidence="2">Leaf</tissue>
    </source>
</reference>
<proteinExistence type="predicted"/>
<dbReference type="Proteomes" id="UP001231189">
    <property type="component" value="Unassembled WGS sequence"/>
</dbReference>
<feature type="region of interest" description="Disordered" evidence="1">
    <location>
        <begin position="1"/>
        <end position="43"/>
    </location>
</feature>
<evidence type="ECO:0000313" key="2">
    <source>
        <dbReference type="EMBL" id="KAK1617986.1"/>
    </source>
</evidence>
<dbReference type="InterPro" id="IPR007062">
    <property type="entry name" value="PPI-2"/>
</dbReference>
<dbReference type="PANTHER" id="PTHR12398">
    <property type="entry name" value="PROTEIN PHOSPHATASE INHIBITOR"/>
    <property type="match status" value="1"/>
</dbReference>
<evidence type="ECO:0000313" key="3">
    <source>
        <dbReference type="Proteomes" id="UP001231189"/>
    </source>
</evidence>
<organism evidence="2 3">
    <name type="scientific">Lolium multiflorum</name>
    <name type="common">Italian ryegrass</name>
    <name type="synonym">Lolium perenne subsp. multiflorum</name>
    <dbReference type="NCBI Taxonomy" id="4521"/>
    <lineage>
        <taxon>Eukaryota</taxon>
        <taxon>Viridiplantae</taxon>
        <taxon>Streptophyta</taxon>
        <taxon>Embryophyta</taxon>
        <taxon>Tracheophyta</taxon>
        <taxon>Spermatophyta</taxon>
        <taxon>Magnoliopsida</taxon>
        <taxon>Liliopsida</taxon>
        <taxon>Poales</taxon>
        <taxon>Poaceae</taxon>
        <taxon>BOP clade</taxon>
        <taxon>Pooideae</taxon>
        <taxon>Poodae</taxon>
        <taxon>Poeae</taxon>
        <taxon>Poeae Chloroplast Group 2 (Poeae type)</taxon>
        <taxon>Loliodinae</taxon>
        <taxon>Loliinae</taxon>
        <taxon>Lolium</taxon>
    </lineage>
</organism>
<dbReference type="AlphaFoldDB" id="A0AAD8RBV4"/>